<dbReference type="AlphaFoldDB" id="A0A3A4NU82"/>
<protein>
    <submittedName>
        <fullName evidence="3">NAD(P)-dependent oxidoreductase</fullName>
    </submittedName>
</protein>
<proteinExistence type="predicted"/>
<dbReference type="InterPro" id="IPR050177">
    <property type="entry name" value="Lipid_A_modif_metabolic_enz"/>
</dbReference>
<dbReference type="Proteomes" id="UP000265882">
    <property type="component" value="Unassembled WGS sequence"/>
</dbReference>
<evidence type="ECO:0000313" key="3">
    <source>
        <dbReference type="EMBL" id="RJP19141.1"/>
    </source>
</evidence>
<dbReference type="PANTHER" id="PTHR43245">
    <property type="entry name" value="BIFUNCTIONAL POLYMYXIN RESISTANCE PROTEIN ARNA"/>
    <property type="match status" value="1"/>
</dbReference>
<dbReference type="InterPro" id="IPR036291">
    <property type="entry name" value="NAD(P)-bd_dom_sf"/>
</dbReference>
<feature type="domain" description="NAD-dependent epimerase/dehydratase" evidence="2">
    <location>
        <begin position="35"/>
        <end position="196"/>
    </location>
</feature>
<dbReference type="Gene3D" id="3.40.50.720">
    <property type="entry name" value="NAD(P)-binding Rossmann-like Domain"/>
    <property type="match status" value="1"/>
</dbReference>
<dbReference type="SUPFAM" id="SSF51735">
    <property type="entry name" value="NAD(P)-binding Rossmann-fold domains"/>
    <property type="match status" value="1"/>
</dbReference>
<gene>
    <name evidence="3" type="ORF">C4520_13200</name>
</gene>
<organism evidence="3 4">
    <name type="scientific">Abyssobacteria bacterium (strain SURF_5)</name>
    <dbReference type="NCBI Taxonomy" id="2093360"/>
    <lineage>
        <taxon>Bacteria</taxon>
        <taxon>Pseudomonadati</taxon>
        <taxon>Candidatus Hydrogenedentota</taxon>
        <taxon>Candidatus Abyssobacteria</taxon>
    </lineage>
</organism>
<name>A0A3A4NU82_ABYX5</name>
<sequence length="320" mass="35708">MSRREKPPLRPTRKYTFSSRSPAELHSEEEPVATILVTGGAGRLGANLAYGLREKGHHVRVMDIEAADFSPFEEQDDFEILKGDIRNFSLVKRGATGCACIYHLAALLPPVSERDKKETMSINVDGTSILLKASQEAGSIPVFFSSSVSTYGDTSREAPPVRVDHIQQALNIYPESKIHAEKLVINSGLPYTILRIAGIAVPAFLDPPDPWPFMPEQRVEFIALGDLVTALVNLVDNRAAQGKTFNLAGGPSWQMLGKDYARRYCQTLEISFESQHFSEKPGWLDWYDTTQSQSILKYQNTSFDQFHKMLRSAMEAALEE</sequence>
<accession>A0A3A4NU82</accession>
<dbReference type="Pfam" id="PF01370">
    <property type="entry name" value="Epimerase"/>
    <property type="match status" value="1"/>
</dbReference>
<reference evidence="3 4" key="1">
    <citation type="journal article" date="2017" name="ISME J.">
        <title>Energy and carbon metabolisms in a deep terrestrial subsurface fluid microbial community.</title>
        <authorList>
            <person name="Momper L."/>
            <person name="Jungbluth S.P."/>
            <person name="Lee M.D."/>
            <person name="Amend J.P."/>
        </authorList>
    </citation>
    <scope>NUCLEOTIDE SEQUENCE [LARGE SCALE GENOMIC DNA]</scope>
    <source>
        <strain evidence="3">SURF_5</strain>
    </source>
</reference>
<evidence type="ECO:0000256" key="1">
    <source>
        <dbReference type="SAM" id="MobiDB-lite"/>
    </source>
</evidence>
<dbReference type="EMBL" id="QZKU01000092">
    <property type="protein sequence ID" value="RJP19141.1"/>
    <property type="molecule type" value="Genomic_DNA"/>
</dbReference>
<feature type="region of interest" description="Disordered" evidence="1">
    <location>
        <begin position="1"/>
        <end position="28"/>
    </location>
</feature>
<evidence type="ECO:0000313" key="4">
    <source>
        <dbReference type="Proteomes" id="UP000265882"/>
    </source>
</evidence>
<dbReference type="InterPro" id="IPR001509">
    <property type="entry name" value="Epimerase_deHydtase"/>
</dbReference>
<evidence type="ECO:0000259" key="2">
    <source>
        <dbReference type="Pfam" id="PF01370"/>
    </source>
</evidence>
<dbReference type="CDD" id="cd08946">
    <property type="entry name" value="SDR_e"/>
    <property type="match status" value="1"/>
</dbReference>
<comment type="caution">
    <text evidence="3">The sequence shown here is derived from an EMBL/GenBank/DDBJ whole genome shotgun (WGS) entry which is preliminary data.</text>
</comment>